<dbReference type="CDD" id="cd00667">
    <property type="entry name" value="ring_hydroxylating_dioxygenases_beta"/>
    <property type="match status" value="1"/>
</dbReference>
<evidence type="ECO:0000313" key="2">
    <source>
        <dbReference type="EMBL" id="CAI8005463.1"/>
    </source>
</evidence>
<keyword evidence="2" id="KW-0223">Dioxygenase</keyword>
<dbReference type="GO" id="GO:0051213">
    <property type="term" value="F:dioxygenase activity"/>
    <property type="evidence" value="ECO:0007669"/>
    <property type="project" value="UniProtKB-KW"/>
</dbReference>
<accession>A0AA35R768</accession>
<dbReference type="Pfam" id="PF00866">
    <property type="entry name" value="Ring_hydroxyl_B"/>
    <property type="match status" value="1"/>
</dbReference>
<dbReference type="SUPFAM" id="SSF54427">
    <property type="entry name" value="NTF2-like"/>
    <property type="match status" value="1"/>
</dbReference>
<protein>
    <submittedName>
        <fullName evidence="2">Biphenyl dioxygenase subunit beta</fullName>
    </submittedName>
</protein>
<sequence>MVVANDPLAMLLLKQDVETFLYHEANLLDDRRYEEWLDLLADDIRYWVPMRRNVKFGELEREFTREGQDINWFDEGKTTLTQRVRQILTGVHWAEEPLSRISHLVTNVEVTDAKPSAADATEVSLRCRFIIYRNRVATETDILVGRREDALRRVDGEWRIAQRQVFLDQNVLLAKNLTFFF</sequence>
<gene>
    <name evidence="2" type="ORF">GBAR_LOCUS4252</name>
</gene>
<evidence type="ECO:0000256" key="1">
    <source>
        <dbReference type="ARBA" id="ARBA00023002"/>
    </source>
</evidence>
<dbReference type="NCBIfam" id="NF007479">
    <property type="entry name" value="PRK10069.1"/>
    <property type="match status" value="1"/>
</dbReference>
<dbReference type="InterPro" id="IPR032710">
    <property type="entry name" value="NTF2-like_dom_sf"/>
</dbReference>
<reference evidence="2" key="1">
    <citation type="submission" date="2023-03" db="EMBL/GenBank/DDBJ databases">
        <authorList>
            <person name="Steffen K."/>
            <person name="Cardenas P."/>
        </authorList>
    </citation>
    <scope>NUCLEOTIDE SEQUENCE</scope>
</reference>
<organism evidence="2 3">
    <name type="scientific">Geodia barretti</name>
    <name type="common">Barrett's horny sponge</name>
    <dbReference type="NCBI Taxonomy" id="519541"/>
    <lineage>
        <taxon>Eukaryota</taxon>
        <taxon>Metazoa</taxon>
        <taxon>Porifera</taxon>
        <taxon>Demospongiae</taxon>
        <taxon>Heteroscleromorpha</taxon>
        <taxon>Tetractinellida</taxon>
        <taxon>Astrophorina</taxon>
        <taxon>Geodiidae</taxon>
        <taxon>Geodia</taxon>
    </lineage>
</organism>
<keyword evidence="3" id="KW-1185">Reference proteome</keyword>
<dbReference type="AlphaFoldDB" id="A0AA35R768"/>
<dbReference type="EMBL" id="CASHTH010000611">
    <property type="protein sequence ID" value="CAI8005463.1"/>
    <property type="molecule type" value="Genomic_DNA"/>
</dbReference>
<dbReference type="InterPro" id="IPR000391">
    <property type="entry name" value="Rng_hydr_dOase-bsu"/>
</dbReference>
<comment type="caution">
    <text evidence="2">The sequence shown here is derived from an EMBL/GenBank/DDBJ whole genome shotgun (WGS) entry which is preliminary data.</text>
</comment>
<dbReference type="PANTHER" id="PTHR41534:SF2">
    <property type="entry name" value="3-PHENYLPROPIONATE_CINNAMIC ACID DIOXYGENASE SUBUNIT BETA"/>
    <property type="match status" value="1"/>
</dbReference>
<proteinExistence type="predicted"/>
<dbReference type="PANTHER" id="PTHR41534">
    <property type="entry name" value="BLR3401 PROTEIN"/>
    <property type="match status" value="1"/>
</dbReference>
<name>A0AA35R768_GEOBA</name>
<evidence type="ECO:0000313" key="3">
    <source>
        <dbReference type="Proteomes" id="UP001174909"/>
    </source>
</evidence>
<dbReference type="GO" id="GO:0019380">
    <property type="term" value="P:3-phenylpropionate catabolic process"/>
    <property type="evidence" value="ECO:0007669"/>
    <property type="project" value="TreeGrafter"/>
</dbReference>
<dbReference type="Gene3D" id="3.10.450.50">
    <property type="match status" value="1"/>
</dbReference>
<keyword evidence="1" id="KW-0560">Oxidoreductase</keyword>
<dbReference type="Proteomes" id="UP001174909">
    <property type="component" value="Unassembled WGS sequence"/>
</dbReference>